<name>A0A2X6R868_ECOLX</name>
<organism evidence="1 2">
    <name type="scientific">Escherichia coli</name>
    <dbReference type="NCBI Taxonomy" id="562"/>
    <lineage>
        <taxon>Bacteria</taxon>
        <taxon>Pseudomonadati</taxon>
        <taxon>Pseudomonadota</taxon>
        <taxon>Gammaproteobacteria</taxon>
        <taxon>Enterobacterales</taxon>
        <taxon>Enterobacteriaceae</taxon>
        <taxon>Escherichia</taxon>
    </lineage>
</organism>
<dbReference type="AlphaFoldDB" id="A0A2X6R868"/>
<reference evidence="1 2" key="1">
    <citation type="submission" date="2018-06" db="EMBL/GenBank/DDBJ databases">
        <authorList>
            <consortium name="Pathogen Informatics"/>
            <person name="Doyle S."/>
        </authorList>
    </citation>
    <scope>NUCLEOTIDE SEQUENCE [LARGE SCALE GENOMIC DNA]</scope>
    <source>
        <strain evidence="1 2">NCTC10082</strain>
    </source>
</reference>
<accession>A0A2X6R868</accession>
<dbReference type="RefSeq" id="WP_024210644.1">
    <property type="nucleotide sequence ID" value="NZ_BPVE01000001.1"/>
</dbReference>
<evidence type="ECO:0000313" key="2">
    <source>
        <dbReference type="Proteomes" id="UP000255164"/>
    </source>
</evidence>
<gene>
    <name evidence="1" type="ORF">NCTC10082_02380</name>
</gene>
<dbReference type="Proteomes" id="UP000255164">
    <property type="component" value="Unassembled WGS sequence"/>
</dbReference>
<proteinExistence type="predicted"/>
<dbReference type="EMBL" id="UFZA01000001">
    <property type="protein sequence ID" value="STE03981.1"/>
    <property type="molecule type" value="Genomic_DNA"/>
</dbReference>
<evidence type="ECO:0000313" key="1">
    <source>
        <dbReference type="EMBL" id="STE03981.1"/>
    </source>
</evidence>
<sequence>MDNLIGTPPNYVVPHKYIDTEQMEYLCHLNRFSKSPDDFLITGQREDLFTYKYILDGSFSNLQHLFPKGQLQKIQQRLSSLMYKNMFHCFHVFLLKLCSIESIPLPNADYAFFDDEMPFTLTDEQIENISFLNAYHKEKKGNNDIVTFDFMSADHHHNFSTTIALTNDSFHISSINNHNAQVIFDENIHLHPYELPESSQWCYQLIKNMISLHCRYNNNFKIKKPVVLILKINLFVMPGCNI</sequence>
<protein>
    <submittedName>
        <fullName evidence="1">Putative type III effector protein</fullName>
    </submittedName>
</protein>